<evidence type="ECO:0000256" key="2">
    <source>
        <dbReference type="ARBA" id="ARBA00022723"/>
    </source>
</evidence>
<evidence type="ECO:0000256" key="3">
    <source>
        <dbReference type="ARBA" id="ARBA00022729"/>
    </source>
</evidence>
<keyword evidence="2" id="KW-0479">Metal-binding</keyword>
<name>A0ABS3W3P0_9BACL</name>
<dbReference type="PANTHER" id="PTHR34820">
    <property type="entry name" value="INNER MEMBRANE PROTEIN YEBZ"/>
    <property type="match status" value="1"/>
</dbReference>
<accession>A0ABS3W3P0</accession>
<comment type="caution">
    <text evidence="9">The sequence shown here is derived from an EMBL/GenBank/DDBJ whole genome shotgun (WGS) entry which is preliminary data.</text>
</comment>
<evidence type="ECO:0000313" key="9">
    <source>
        <dbReference type="EMBL" id="MBO7742926.1"/>
    </source>
</evidence>
<feature type="chain" id="PRO_5046506264" evidence="7">
    <location>
        <begin position="25"/>
        <end position="236"/>
    </location>
</feature>
<dbReference type="Pfam" id="PF04234">
    <property type="entry name" value="CopC"/>
    <property type="match status" value="1"/>
</dbReference>
<dbReference type="PANTHER" id="PTHR34820:SF4">
    <property type="entry name" value="INNER MEMBRANE PROTEIN YEBZ"/>
    <property type="match status" value="1"/>
</dbReference>
<reference evidence="9 10" key="1">
    <citation type="submission" date="2021-03" db="EMBL/GenBank/DDBJ databases">
        <title>Paenibacillus artemisicola MWE-103 whole genome sequence.</title>
        <authorList>
            <person name="Ham Y.J."/>
        </authorList>
    </citation>
    <scope>NUCLEOTIDE SEQUENCE [LARGE SCALE GENOMIC DNA]</scope>
    <source>
        <strain evidence="9 10">MWE-103</strain>
    </source>
</reference>
<evidence type="ECO:0000256" key="4">
    <source>
        <dbReference type="ARBA" id="ARBA00023008"/>
    </source>
</evidence>
<keyword evidence="6" id="KW-0812">Transmembrane</keyword>
<keyword evidence="6" id="KW-1133">Transmembrane helix</keyword>
<evidence type="ECO:0000256" key="1">
    <source>
        <dbReference type="ARBA" id="ARBA00004196"/>
    </source>
</evidence>
<dbReference type="Gene3D" id="2.60.40.1220">
    <property type="match status" value="1"/>
</dbReference>
<feature type="compositionally biased region" description="Low complexity" evidence="5">
    <location>
        <begin position="154"/>
        <end position="166"/>
    </location>
</feature>
<dbReference type="SUPFAM" id="SSF81296">
    <property type="entry name" value="E set domains"/>
    <property type="match status" value="1"/>
</dbReference>
<keyword evidence="6" id="KW-0472">Membrane</keyword>
<organism evidence="9 10">
    <name type="scientific">Paenibacillus artemisiicola</name>
    <dbReference type="NCBI Taxonomy" id="1172618"/>
    <lineage>
        <taxon>Bacteria</taxon>
        <taxon>Bacillati</taxon>
        <taxon>Bacillota</taxon>
        <taxon>Bacilli</taxon>
        <taxon>Bacillales</taxon>
        <taxon>Paenibacillaceae</taxon>
        <taxon>Paenibacillus</taxon>
    </lineage>
</organism>
<dbReference type="InterPro" id="IPR032694">
    <property type="entry name" value="CopC/D"/>
</dbReference>
<dbReference type="EMBL" id="JAGGDJ010000001">
    <property type="protein sequence ID" value="MBO7742926.1"/>
    <property type="molecule type" value="Genomic_DNA"/>
</dbReference>
<feature type="domain" description="CopC" evidence="8">
    <location>
        <begin position="25"/>
        <end position="116"/>
    </location>
</feature>
<dbReference type="InterPro" id="IPR014755">
    <property type="entry name" value="Cu-Rt/internalin_Ig-like"/>
</dbReference>
<dbReference type="Proteomes" id="UP000670947">
    <property type="component" value="Unassembled WGS sequence"/>
</dbReference>
<evidence type="ECO:0000256" key="7">
    <source>
        <dbReference type="SAM" id="SignalP"/>
    </source>
</evidence>
<evidence type="ECO:0000256" key="5">
    <source>
        <dbReference type="SAM" id="MobiDB-lite"/>
    </source>
</evidence>
<sequence>MMNLRAGILLLLIALFALPTAASAHTKLKSASPADGDTVAKSLTEIKLTFATAIQPLTVLKVTDGQGKAVAVQSASGENEITGTFGQPLANGTYQVAWRIIGEDGHNISGSYAFTVAVPDEQAPAGGGNAAAPDQPSNSPDVNGSAEPDSNGEAAADPAVQVANAPRSNGTGDGGSAEAADTAAGEASAAVSDSPIATDAEADDSAEKSNLGTGWIVAIGLGCLAIVGAMVRVFRS</sequence>
<evidence type="ECO:0000256" key="6">
    <source>
        <dbReference type="SAM" id="Phobius"/>
    </source>
</evidence>
<comment type="subcellular location">
    <subcellularLocation>
        <location evidence="1">Cell envelope</location>
    </subcellularLocation>
</comment>
<keyword evidence="3 7" id="KW-0732">Signal</keyword>
<feature type="signal peptide" evidence="7">
    <location>
        <begin position="1"/>
        <end position="24"/>
    </location>
</feature>
<proteinExistence type="predicted"/>
<gene>
    <name evidence="9" type="ORF">I8J29_01870</name>
</gene>
<evidence type="ECO:0000259" key="8">
    <source>
        <dbReference type="Pfam" id="PF04234"/>
    </source>
</evidence>
<dbReference type="InterPro" id="IPR007348">
    <property type="entry name" value="CopC_dom"/>
</dbReference>
<dbReference type="RefSeq" id="WP_208845880.1">
    <property type="nucleotide sequence ID" value="NZ_JAGGDJ010000001.1"/>
</dbReference>
<keyword evidence="4" id="KW-0186">Copper</keyword>
<evidence type="ECO:0000313" key="10">
    <source>
        <dbReference type="Proteomes" id="UP000670947"/>
    </source>
</evidence>
<keyword evidence="10" id="KW-1185">Reference proteome</keyword>
<dbReference type="InterPro" id="IPR014756">
    <property type="entry name" value="Ig_E-set"/>
</dbReference>
<feature type="compositionally biased region" description="Low complexity" evidence="5">
    <location>
        <begin position="176"/>
        <end position="190"/>
    </location>
</feature>
<protein>
    <submittedName>
        <fullName evidence="9">Copper resistance protein CopC</fullName>
    </submittedName>
</protein>
<feature type="transmembrane region" description="Helical" evidence="6">
    <location>
        <begin position="215"/>
        <end position="234"/>
    </location>
</feature>
<feature type="region of interest" description="Disordered" evidence="5">
    <location>
        <begin position="123"/>
        <end position="206"/>
    </location>
</feature>